<dbReference type="Proteomes" id="UP000199679">
    <property type="component" value="Chromosome I"/>
</dbReference>
<evidence type="ECO:0000259" key="5">
    <source>
        <dbReference type="Pfam" id="PF00150"/>
    </source>
</evidence>
<reference evidence="6 7" key="1">
    <citation type="submission" date="2016-10" db="EMBL/GenBank/DDBJ databases">
        <authorList>
            <person name="de Groot N.N."/>
        </authorList>
    </citation>
    <scope>NUCLEOTIDE SEQUENCE [LARGE SCALE GENOMIC DNA]</scope>
    <source>
        <strain evidence="6 7">MP1X4</strain>
    </source>
</reference>
<protein>
    <submittedName>
        <fullName evidence="6">Cellulase family 5</fullName>
    </submittedName>
</protein>
<feature type="domain" description="Glycoside hydrolase family 5" evidence="5">
    <location>
        <begin position="72"/>
        <end position="328"/>
    </location>
</feature>
<dbReference type="GO" id="GO:0008422">
    <property type="term" value="F:beta-glucosidase activity"/>
    <property type="evidence" value="ECO:0007669"/>
    <property type="project" value="TreeGrafter"/>
</dbReference>
<sequence length="361" mass="41343">MKVGNCERDSYLSLMNSLIRKICFLFLSLVFSGASIYAMKTVPSTTVDISTLNGYLSRTINIAFTFDAPKEGAWGHTLAASDFKLIKAAGFTAVRLPIQWVARMDTVAPYTIDPQFLARIDWAISEALKNHLAIVLDNHLDAQLMKEPAVFHERFLSLWKQLSTHYSHKPQQVMFEVMAEPHEQLDAIWNDYFKEALAIIRESNPTRPVIVGPPFYNLVYKLNDLHLPQDDYLILTVHYYDPIQFTMQGEDWFPMGKPREWIGTQWLGTEQEKRVISHAMDAVSDWAKKQGRPVFLGEFGAGDHADTVSKARYFSCIREQAELHGFSWGIFNFAVKFSLYDQKEKTWHQGLLTALIPTGKR</sequence>
<dbReference type="GO" id="GO:0009251">
    <property type="term" value="P:glucan catabolic process"/>
    <property type="evidence" value="ECO:0007669"/>
    <property type="project" value="TreeGrafter"/>
</dbReference>
<dbReference type="GO" id="GO:0009986">
    <property type="term" value="C:cell surface"/>
    <property type="evidence" value="ECO:0007669"/>
    <property type="project" value="TreeGrafter"/>
</dbReference>
<proteinExistence type="inferred from homology"/>
<gene>
    <name evidence="6" type="ORF">SAMN05216490_2516</name>
</gene>
<evidence type="ECO:0000256" key="4">
    <source>
        <dbReference type="RuleBase" id="RU361153"/>
    </source>
</evidence>
<dbReference type="InterPro" id="IPR017853">
    <property type="entry name" value="GH"/>
</dbReference>
<dbReference type="InterPro" id="IPR001547">
    <property type="entry name" value="Glyco_hydro_5"/>
</dbReference>
<dbReference type="PANTHER" id="PTHR31297:SF17">
    <property type="entry name" value="ENDOGLUCANASE"/>
    <property type="match status" value="1"/>
</dbReference>
<dbReference type="Gene3D" id="3.20.20.80">
    <property type="entry name" value="Glycosidases"/>
    <property type="match status" value="1"/>
</dbReference>
<dbReference type="SUPFAM" id="SSF51445">
    <property type="entry name" value="(Trans)glycosidases"/>
    <property type="match status" value="1"/>
</dbReference>
<dbReference type="STRING" id="652787.SAMN05216490_2516"/>
<keyword evidence="3 4" id="KW-0326">Glycosidase</keyword>
<evidence type="ECO:0000256" key="3">
    <source>
        <dbReference type="ARBA" id="ARBA00023295"/>
    </source>
</evidence>
<dbReference type="InterPro" id="IPR050386">
    <property type="entry name" value="Glycosyl_hydrolase_5"/>
</dbReference>
<evidence type="ECO:0000256" key="1">
    <source>
        <dbReference type="ARBA" id="ARBA00022729"/>
    </source>
</evidence>
<evidence type="ECO:0000313" key="7">
    <source>
        <dbReference type="Proteomes" id="UP000199679"/>
    </source>
</evidence>
<keyword evidence="2 4" id="KW-0378">Hydrolase</keyword>
<accession>A0A1H1XQ26</accession>
<dbReference type="PANTHER" id="PTHR31297">
    <property type="entry name" value="GLUCAN ENDO-1,6-BETA-GLUCOSIDASE B"/>
    <property type="match status" value="1"/>
</dbReference>
<organism evidence="6 7">
    <name type="scientific">Mucilaginibacter mallensis</name>
    <dbReference type="NCBI Taxonomy" id="652787"/>
    <lineage>
        <taxon>Bacteria</taxon>
        <taxon>Pseudomonadati</taxon>
        <taxon>Bacteroidota</taxon>
        <taxon>Sphingobacteriia</taxon>
        <taxon>Sphingobacteriales</taxon>
        <taxon>Sphingobacteriaceae</taxon>
        <taxon>Mucilaginibacter</taxon>
    </lineage>
</organism>
<evidence type="ECO:0000313" key="6">
    <source>
        <dbReference type="EMBL" id="SDT11367.1"/>
    </source>
</evidence>
<comment type="similarity">
    <text evidence="4">Belongs to the glycosyl hydrolase 5 (cellulase A) family.</text>
</comment>
<dbReference type="AlphaFoldDB" id="A0A1H1XQ26"/>
<keyword evidence="7" id="KW-1185">Reference proteome</keyword>
<dbReference type="EMBL" id="LT629740">
    <property type="protein sequence ID" value="SDT11367.1"/>
    <property type="molecule type" value="Genomic_DNA"/>
</dbReference>
<dbReference type="Pfam" id="PF00150">
    <property type="entry name" value="Cellulase"/>
    <property type="match status" value="1"/>
</dbReference>
<dbReference type="GO" id="GO:0005576">
    <property type="term" value="C:extracellular region"/>
    <property type="evidence" value="ECO:0007669"/>
    <property type="project" value="TreeGrafter"/>
</dbReference>
<name>A0A1H1XQ26_MUCMA</name>
<keyword evidence="1" id="KW-0732">Signal</keyword>
<evidence type="ECO:0000256" key="2">
    <source>
        <dbReference type="ARBA" id="ARBA00022801"/>
    </source>
</evidence>